<sequence length="206" mass="22443">MQAILGPSALHKTALRAVKECGVLNEDAEFYNEQEQQFRIIPKFTPSIPSSYAPLTIPYDLHLPPSICSYFKASSSNKLYKDDRLALLLNSLTSHCASLPTSCEVVTTSGRHWLRFKLSISRKRKSSSPQTPSSPPPRTVHVGVWLKAPYSLVRPSQSLPFCRTLPTRSNGNGKYGDLGYLKCTTATCRISDEASAPEGGGGGRGG</sequence>
<dbReference type="EMBL" id="BRXZ01003301">
    <property type="protein sequence ID" value="GMH52055.1"/>
    <property type="molecule type" value="Genomic_DNA"/>
</dbReference>
<reference evidence="1" key="1">
    <citation type="submission" date="2022-07" db="EMBL/GenBank/DDBJ databases">
        <title>Genome analysis of Parmales, a sister group of diatoms, reveals the evolutionary specialization of diatoms from phago-mixotrophs to photoautotrophs.</title>
        <authorList>
            <person name="Ban H."/>
            <person name="Sato S."/>
            <person name="Yoshikawa S."/>
            <person name="Kazumasa Y."/>
            <person name="Nakamura Y."/>
            <person name="Ichinomiya M."/>
            <person name="Saitoh K."/>
            <person name="Sato N."/>
            <person name="Blanc-Mathieu R."/>
            <person name="Endo H."/>
            <person name="Kuwata A."/>
            <person name="Ogata H."/>
        </authorList>
    </citation>
    <scope>NUCLEOTIDE SEQUENCE</scope>
</reference>
<accession>A0A9W7DRX1</accession>
<evidence type="ECO:0000313" key="1">
    <source>
        <dbReference type="EMBL" id="GMH52055.1"/>
    </source>
</evidence>
<feature type="non-terminal residue" evidence="1">
    <location>
        <position position="206"/>
    </location>
</feature>
<proteinExistence type="predicted"/>
<organism evidence="1 2">
    <name type="scientific">Triparma retinervis</name>
    <dbReference type="NCBI Taxonomy" id="2557542"/>
    <lineage>
        <taxon>Eukaryota</taxon>
        <taxon>Sar</taxon>
        <taxon>Stramenopiles</taxon>
        <taxon>Ochrophyta</taxon>
        <taxon>Bolidophyceae</taxon>
        <taxon>Parmales</taxon>
        <taxon>Triparmaceae</taxon>
        <taxon>Triparma</taxon>
    </lineage>
</organism>
<comment type="caution">
    <text evidence="1">The sequence shown here is derived from an EMBL/GenBank/DDBJ whole genome shotgun (WGS) entry which is preliminary data.</text>
</comment>
<dbReference type="Proteomes" id="UP001165082">
    <property type="component" value="Unassembled WGS sequence"/>
</dbReference>
<evidence type="ECO:0000313" key="2">
    <source>
        <dbReference type="Proteomes" id="UP001165082"/>
    </source>
</evidence>
<name>A0A9W7DRX1_9STRA</name>
<protein>
    <submittedName>
        <fullName evidence="1">Uncharacterized protein</fullName>
    </submittedName>
</protein>
<dbReference type="AlphaFoldDB" id="A0A9W7DRX1"/>
<gene>
    <name evidence="1" type="ORF">TrRE_jg9285</name>
</gene>
<keyword evidence="2" id="KW-1185">Reference proteome</keyword>